<name>A0A835UV28_VANPL</name>
<keyword evidence="3" id="KW-1185">Reference proteome</keyword>
<dbReference type="Proteomes" id="UP000636800">
    <property type="component" value="Chromosome 7"/>
</dbReference>
<dbReference type="EMBL" id="JADCNL010000007">
    <property type="protein sequence ID" value="KAG0473545.1"/>
    <property type="molecule type" value="Genomic_DNA"/>
</dbReference>
<evidence type="ECO:0000313" key="3">
    <source>
        <dbReference type="Proteomes" id="UP000636800"/>
    </source>
</evidence>
<dbReference type="Proteomes" id="UP000639772">
    <property type="component" value="Unassembled WGS sequence"/>
</dbReference>
<protein>
    <submittedName>
        <fullName evidence="2">Uncharacterized protein</fullName>
    </submittedName>
</protein>
<reference evidence="3 4" key="1">
    <citation type="journal article" date="2020" name="Nat. Food">
        <title>A phased Vanilla planifolia genome enables genetic improvement of flavour and production.</title>
        <authorList>
            <person name="Hasing T."/>
            <person name="Tang H."/>
            <person name="Brym M."/>
            <person name="Khazi F."/>
            <person name="Huang T."/>
            <person name="Chambers A.H."/>
        </authorList>
    </citation>
    <scope>NUCLEOTIDE SEQUENCE [LARGE SCALE GENOMIC DNA]</scope>
    <source>
        <tissue evidence="2">Leaf</tissue>
    </source>
</reference>
<gene>
    <name evidence="2" type="ORF">HPP92_015402</name>
    <name evidence="1" type="ORF">HPP92_026802</name>
</gene>
<organism evidence="2 3">
    <name type="scientific">Vanilla planifolia</name>
    <name type="common">Vanilla</name>
    <dbReference type="NCBI Taxonomy" id="51239"/>
    <lineage>
        <taxon>Eukaryota</taxon>
        <taxon>Viridiplantae</taxon>
        <taxon>Streptophyta</taxon>
        <taxon>Embryophyta</taxon>
        <taxon>Tracheophyta</taxon>
        <taxon>Spermatophyta</taxon>
        <taxon>Magnoliopsida</taxon>
        <taxon>Liliopsida</taxon>
        <taxon>Asparagales</taxon>
        <taxon>Orchidaceae</taxon>
        <taxon>Vanilloideae</taxon>
        <taxon>Vanilleae</taxon>
        <taxon>Vanilla</taxon>
    </lineage>
</organism>
<evidence type="ECO:0000313" key="4">
    <source>
        <dbReference type="Proteomes" id="UP000639772"/>
    </source>
</evidence>
<evidence type="ECO:0000313" key="2">
    <source>
        <dbReference type="EMBL" id="KAG0473545.1"/>
    </source>
</evidence>
<sequence>MAKIELFIEAFDQGCKSLDQECLMVEVEIHVALLQSMESSLSIKYILFLDSEGRRVSVKLAFEKSVLSRLRKRMLVLKLR</sequence>
<dbReference type="EMBL" id="JADCNM010000128">
    <property type="protein sequence ID" value="KAG0450391.1"/>
    <property type="molecule type" value="Genomic_DNA"/>
</dbReference>
<dbReference type="AlphaFoldDB" id="A0A835UV28"/>
<accession>A0A835UV28</accession>
<comment type="caution">
    <text evidence="2">The sequence shown here is derived from an EMBL/GenBank/DDBJ whole genome shotgun (WGS) entry which is preliminary data.</text>
</comment>
<proteinExistence type="predicted"/>
<evidence type="ECO:0000313" key="1">
    <source>
        <dbReference type="EMBL" id="KAG0450391.1"/>
    </source>
</evidence>